<dbReference type="EMBL" id="MRZU01000003">
    <property type="protein sequence ID" value="OUJ19273.1"/>
    <property type="molecule type" value="Genomic_DNA"/>
</dbReference>
<dbReference type="AlphaFoldDB" id="A0A1Y3GG37"/>
<dbReference type="OrthoDB" id="60296at2157"/>
<proteinExistence type="predicted"/>
<accession>A0A1Y3GG37</accession>
<dbReference type="SUPFAM" id="SSF55021">
    <property type="entry name" value="ACT-like"/>
    <property type="match status" value="1"/>
</dbReference>
<dbReference type="Gene3D" id="3.30.70.260">
    <property type="match status" value="1"/>
</dbReference>
<dbReference type="InterPro" id="IPR044561">
    <property type="entry name" value="ACT_ThrD-II-like"/>
</dbReference>
<organism evidence="2 3">
    <name type="scientific">Methanonatronarchaeum thermophilum</name>
    <dbReference type="NCBI Taxonomy" id="1927129"/>
    <lineage>
        <taxon>Archaea</taxon>
        <taxon>Methanobacteriati</taxon>
        <taxon>Methanobacteriota</taxon>
        <taxon>Methanonatronarchaeia</taxon>
        <taxon>Methanonatronarchaeales</taxon>
        <taxon>Methanonatronarchaeaceae</taxon>
        <taxon>Methanonatronarchaeum</taxon>
    </lineage>
</organism>
<name>A0A1Y3GG37_9EURY</name>
<dbReference type="RefSeq" id="WP_086637295.1">
    <property type="nucleotide sequence ID" value="NZ_MRZU01000003.1"/>
</dbReference>
<keyword evidence="3" id="KW-1185">Reference proteome</keyword>
<protein>
    <submittedName>
        <fullName evidence="2">ACT-domain-containing protein putative allosteric regulator of homoserine dehydrogenase</fullName>
    </submittedName>
</protein>
<gene>
    <name evidence="2" type="ORF">AMET1_0927</name>
</gene>
<dbReference type="Proteomes" id="UP000195137">
    <property type="component" value="Unassembled WGS sequence"/>
</dbReference>
<comment type="caution">
    <text evidence="2">The sequence shown here is derived from an EMBL/GenBank/DDBJ whole genome shotgun (WGS) entry which is preliminary data.</text>
</comment>
<sequence>MITTFDLELKDIPGQLVDALEPFSSYGANIVSVVHHREKKTPRGTVPVELKVEVDRDRLDRIMQELEERDIQIVQMGEERLGISFSVVLIGHIVHTGIRDTIDRIDETGYAEVIDLSLSMPGIGQESSARLLIKTMDGEKAEKTMEIIEEIANEKNLKLIREMEV</sequence>
<dbReference type="InterPro" id="IPR002912">
    <property type="entry name" value="ACT_dom"/>
</dbReference>
<evidence type="ECO:0000313" key="3">
    <source>
        <dbReference type="Proteomes" id="UP000195137"/>
    </source>
</evidence>
<dbReference type="CDD" id="cd04886">
    <property type="entry name" value="ACT_ThrD-II-like"/>
    <property type="match status" value="1"/>
</dbReference>
<dbReference type="PROSITE" id="PS51671">
    <property type="entry name" value="ACT"/>
    <property type="match status" value="1"/>
</dbReference>
<reference evidence="2 3" key="1">
    <citation type="submission" date="2016-12" db="EMBL/GenBank/DDBJ databases">
        <title>Discovery of methanogenic haloarchaea.</title>
        <authorList>
            <person name="Sorokin D.Y."/>
            <person name="Makarova K.S."/>
            <person name="Abbas B."/>
            <person name="Ferrer M."/>
            <person name="Golyshin P.N."/>
        </authorList>
    </citation>
    <scope>NUCLEOTIDE SEQUENCE [LARGE SCALE GENOMIC DNA]</scope>
    <source>
        <strain evidence="2">AMET1</strain>
    </source>
</reference>
<feature type="domain" description="ACT" evidence="1">
    <location>
        <begin position="4"/>
        <end position="76"/>
    </location>
</feature>
<evidence type="ECO:0000259" key="1">
    <source>
        <dbReference type="PROSITE" id="PS51671"/>
    </source>
</evidence>
<evidence type="ECO:0000313" key="2">
    <source>
        <dbReference type="EMBL" id="OUJ19273.1"/>
    </source>
</evidence>
<dbReference type="InterPro" id="IPR045865">
    <property type="entry name" value="ACT-like_dom_sf"/>
</dbReference>